<evidence type="ECO:0000313" key="3">
    <source>
        <dbReference type="Proteomes" id="UP000757232"/>
    </source>
</evidence>
<dbReference type="PANTHER" id="PTHR13593:SF148">
    <property type="entry name" value="PHOSPHATIDYLINOSITOL-SPECIFIC PHOSPHOLIPASE C X DOMAIN-CONTAINING PROTEIN"/>
    <property type="match status" value="1"/>
</dbReference>
<dbReference type="Gene3D" id="3.20.20.190">
    <property type="entry name" value="Phosphatidylinositol (PI) phosphodiesterase"/>
    <property type="match status" value="1"/>
</dbReference>
<dbReference type="InterPro" id="IPR017946">
    <property type="entry name" value="PLC-like_Pdiesterase_TIM-brl"/>
</dbReference>
<dbReference type="InterPro" id="IPR051057">
    <property type="entry name" value="PI-PLC_domain"/>
</dbReference>
<protein>
    <submittedName>
        <fullName evidence="2">PLC-like phosphodiesterase</fullName>
    </submittedName>
</protein>
<evidence type="ECO:0000259" key="1">
    <source>
        <dbReference type="SMART" id="SM00148"/>
    </source>
</evidence>
<dbReference type="AlphaFoldDB" id="A0A9Q5NA43"/>
<dbReference type="Proteomes" id="UP000757232">
    <property type="component" value="Unassembled WGS sequence"/>
</dbReference>
<dbReference type="Pfam" id="PF00388">
    <property type="entry name" value="PI-PLC-X"/>
    <property type="match status" value="1"/>
</dbReference>
<keyword evidence="3" id="KW-1185">Reference proteome</keyword>
<comment type="caution">
    <text evidence="2">The sequence shown here is derived from an EMBL/GenBank/DDBJ whole genome shotgun (WGS) entry which is preliminary data.</text>
</comment>
<dbReference type="InterPro" id="IPR000909">
    <property type="entry name" value="PLipase_C_PInositol-sp_X_dom"/>
</dbReference>
<organism evidence="2 3">
    <name type="scientific">Sanghuangporus baumii</name>
    <name type="common">Phellinus baumii</name>
    <dbReference type="NCBI Taxonomy" id="108892"/>
    <lineage>
        <taxon>Eukaryota</taxon>
        <taxon>Fungi</taxon>
        <taxon>Dikarya</taxon>
        <taxon>Basidiomycota</taxon>
        <taxon>Agaricomycotina</taxon>
        <taxon>Agaricomycetes</taxon>
        <taxon>Hymenochaetales</taxon>
        <taxon>Hymenochaetaceae</taxon>
        <taxon>Sanghuangporus</taxon>
    </lineage>
</organism>
<dbReference type="GO" id="GO:0008081">
    <property type="term" value="F:phosphoric diester hydrolase activity"/>
    <property type="evidence" value="ECO:0007669"/>
    <property type="project" value="InterPro"/>
</dbReference>
<dbReference type="SUPFAM" id="SSF51695">
    <property type="entry name" value="PLC-like phosphodiesterases"/>
    <property type="match status" value="1"/>
</dbReference>
<dbReference type="OrthoDB" id="1046782at2759"/>
<dbReference type="PANTHER" id="PTHR13593">
    <property type="match status" value="1"/>
</dbReference>
<evidence type="ECO:0000313" key="2">
    <source>
        <dbReference type="EMBL" id="OCB89658.1"/>
    </source>
</evidence>
<accession>A0A9Q5NA43</accession>
<dbReference type="SMART" id="SM00148">
    <property type="entry name" value="PLCXc"/>
    <property type="match status" value="1"/>
</dbReference>
<dbReference type="PROSITE" id="PS50007">
    <property type="entry name" value="PIPLC_X_DOMAIN"/>
    <property type="match status" value="1"/>
</dbReference>
<proteinExistence type="predicted"/>
<feature type="domain" description="Phosphatidylinositol-specific phospholipase C X" evidence="1">
    <location>
        <begin position="139"/>
        <end position="285"/>
    </location>
</feature>
<reference evidence="2" key="1">
    <citation type="submission" date="2016-06" db="EMBL/GenBank/DDBJ databases">
        <title>Draft Genome sequence of the fungus Inonotus baumii.</title>
        <authorList>
            <person name="Zhu H."/>
            <person name="Lin W."/>
        </authorList>
    </citation>
    <scope>NUCLEOTIDE SEQUENCE</scope>
    <source>
        <strain evidence="2">821</strain>
    </source>
</reference>
<sequence>MSVAAKAELSTERDLEWSGGILRSLDRVHNLTSGTISISSVHTQEPKDTPILASSVASIAVGARWKAKLRLQGDARVCELKAFGLATRALKGWSLLYDEGDESNGWRVYLLRSKEGKFTKRDIFVLPRRDLSSFLKDIADTKRLSELCLPSTHDSLSLYGWPISQCQSRDTPFSVQLQSGIRVFDIRMAVVDGRLVAHHGIMPEKTSFQNVLSIAHAFLTDQRTCKETIVMSIKQEDFNTTPPSEFSKLVHDEIYGGAGGRDMWFLEDRIPQLGEVRGKVIMLSRFGGDGSGWENGLEGMGIHPTAWPDSLKEGFQWTCKDTLVRTSDWYNIPSFFSIPDKVSLATAVLLPPSTGYTQPTLNISFFSAGSFPLALPPVVAKGFGFPAWKLGVEGVNARLGEWLLQNLSPSSSATPRGWVFTDFFITPSGVAPLLVECNFKSAAPSSEKTQ</sequence>
<dbReference type="GO" id="GO:0006629">
    <property type="term" value="P:lipid metabolic process"/>
    <property type="evidence" value="ECO:0007669"/>
    <property type="project" value="InterPro"/>
</dbReference>
<gene>
    <name evidence="2" type="ORF">A7U60_g3135</name>
</gene>
<dbReference type="EMBL" id="LNZH02000151">
    <property type="protein sequence ID" value="OCB89658.1"/>
    <property type="molecule type" value="Genomic_DNA"/>
</dbReference>
<name>A0A9Q5NA43_SANBA</name>